<dbReference type="Pfam" id="PF01232">
    <property type="entry name" value="Mannitol_dh"/>
    <property type="match status" value="1"/>
</dbReference>
<keyword evidence="1" id="KW-0560">Oxidoreductase</keyword>
<dbReference type="GO" id="GO:0019698">
    <property type="term" value="P:D-galacturonate catabolic process"/>
    <property type="evidence" value="ECO:0007669"/>
    <property type="project" value="TreeGrafter"/>
</dbReference>
<evidence type="ECO:0000313" key="6">
    <source>
        <dbReference type="EMBL" id="MBE6832160.1"/>
    </source>
</evidence>
<dbReference type="RefSeq" id="WP_326839719.1">
    <property type="nucleotide sequence ID" value="NZ_SVNY01000001.1"/>
</dbReference>
<feature type="domain" description="Mannitol dehydrogenase C-terminal" evidence="5">
    <location>
        <begin position="277"/>
        <end position="476"/>
    </location>
</feature>
<keyword evidence="2" id="KW-0520">NAD</keyword>
<evidence type="ECO:0000256" key="1">
    <source>
        <dbReference type="ARBA" id="ARBA00023002"/>
    </source>
</evidence>
<sequence length="491" mass="55438">MKQIQELHSRTPREIKVVQFGEGNFLRAFVDYFIDVANEKGAFNGDVAVVKPISFGTLERFHKQDNLYTVSLRGRRNGEPYVENRVITCINRVVDAYGEYGEYAALAKLPSLRFVVSNTTEAGIVYDETDRFELTPPNTYPGKLTKFLYERYEAFAGAKDKGLIILPVELIENNGGKLRDCVNRLIELWKLGDAFKSWVAESCVFCSTLVDRIVSGYPRGEAEAICEKELGYQDELLDAGEPFALWVIESDRDISGELPIDHLGKAGMNVIFTDNQKPYRERKVRILNGAHTSCVLAAYLTGKNIVRDAMQDPLCRELMERTVFDEIVPTVKLPREQAEAFANSVLERFDNPFVDHEILSIALNSVSKWKSRILPTFRDQYAASGKAPKFLTFSFAALLAFYTIEKLEDGVMVCLRGGEPYRFKDDEPVMEFFLKHCGLPVAEYVRAAASHEEFWGEDLTKYGDFAEVVTANLEDIRANGMTAAVKKLLGK</sequence>
<gene>
    <name evidence="6" type="ORF">E7512_01015</name>
</gene>
<dbReference type="PANTHER" id="PTHR30524:SF0">
    <property type="entry name" value="ALTRONATE OXIDOREDUCTASE-RELATED"/>
    <property type="match status" value="1"/>
</dbReference>
<evidence type="ECO:0000256" key="3">
    <source>
        <dbReference type="ARBA" id="ARBA00048615"/>
    </source>
</evidence>
<dbReference type="EMBL" id="SVNY01000001">
    <property type="protein sequence ID" value="MBE6832160.1"/>
    <property type="molecule type" value="Genomic_DNA"/>
</dbReference>
<dbReference type="Pfam" id="PF08125">
    <property type="entry name" value="Mannitol_dh_C"/>
    <property type="match status" value="1"/>
</dbReference>
<dbReference type="InterPro" id="IPR013328">
    <property type="entry name" value="6PGD_dom2"/>
</dbReference>
<comment type="caution">
    <text evidence="6">The sequence shown here is derived from an EMBL/GenBank/DDBJ whole genome shotgun (WGS) entry which is preliminary data.</text>
</comment>
<reference evidence="6" key="1">
    <citation type="submission" date="2019-04" db="EMBL/GenBank/DDBJ databases">
        <title>Evolution of Biomass-Degrading Anaerobic Consortia Revealed by Metagenomics.</title>
        <authorList>
            <person name="Peng X."/>
        </authorList>
    </citation>
    <scope>NUCLEOTIDE SEQUENCE</scope>
    <source>
        <strain evidence="6">SIG551</strain>
    </source>
</reference>
<dbReference type="InterPro" id="IPR013131">
    <property type="entry name" value="Mannitol_DH_N"/>
</dbReference>
<organism evidence="6 7">
    <name type="scientific">Faecalispora sporosphaeroides</name>
    <dbReference type="NCBI Taxonomy" id="1549"/>
    <lineage>
        <taxon>Bacteria</taxon>
        <taxon>Bacillati</taxon>
        <taxon>Bacillota</taxon>
        <taxon>Clostridia</taxon>
        <taxon>Eubacteriales</taxon>
        <taxon>Oscillospiraceae</taxon>
        <taxon>Faecalispora</taxon>
    </lineage>
</organism>
<feature type="domain" description="Mannitol dehydrogenase N-terminal" evidence="4">
    <location>
        <begin position="16"/>
        <end position="259"/>
    </location>
</feature>
<dbReference type="InterPro" id="IPR036291">
    <property type="entry name" value="NAD(P)-bd_dom_sf"/>
</dbReference>
<dbReference type="Gene3D" id="3.40.50.720">
    <property type="entry name" value="NAD(P)-binding Rossmann-like Domain"/>
    <property type="match status" value="1"/>
</dbReference>
<comment type="catalytic activity">
    <reaction evidence="3">
        <text>D-mannitol 1-phosphate + NAD(+) = beta-D-fructose 6-phosphate + NADH + H(+)</text>
        <dbReference type="Rhea" id="RHEA:19661"/>
        <dbReference type="ChEBI" id="CHEBI:15378"/>
        <dbReference type="ChEBI" id="CHEBI:57540"/>
        <dbReference type="ChEBI" id="CHEBI:57634"/>
        <dbReference type="ChEBI" id="CHEBI:57945"/>
        <dbReference type="ChEBI" id="CHEBI:61381"/>
        <dbReference type="EC" id="1.1.1.17"/>
    </reaction>
</comment>
<name>A0A928KPE7_9FIRM</name>
<evidence type="ECO:0000259" key="4">
    <source>
        <dbReference type="Pfam" id="PF01232"/>
    </source>
</evidence>
<protein>
    <submittedName>
        <fullName evidence="6">Tagaturonate reductase</fullName>
    </submittedName>
</protein>
<accession>A0A928KPE7</accession>
<dbReference type="GO" id="GO:0008926">
    <property type="term" value="F:mannitol-1-phosphate 5-dehydrogenase activity"/>
    <property type="evidence" value="ECO:0007669"/>
    <property type="project" value="UniProtKB-EC"/>
</dbReference>
<evidence type="ECO:0000259" key="5">
    <source>
        <dbReference type="Pfam" id="PF08125"/>
    </source>
</evidence>
<dbReference type="GO" id="GO:0019592">
    <property type="term" value="P:mannitol catabolic process"/>
    <property type="evidence" value="ECO:0007669"/>
    <property type="project" value="TreeGrafter"/>
</dbReference>
<dbReference type="Gene3D" id="1.10.1040.10">
    <property type="entry name" value="N-(1-d-carboxylethyl)-l-norvaline Dehydrogenase, domain 2"/>
    <property type="match status" value="1"/>
</dbReference>
<proteinExistence type="predicted"/>
<dbReference type="SUPFAM" id="SSF48179">
    <property type="entry name" value="6-phosphogluconate dehydrogenase C-terminal domain-like"/>
    <property type="match status" value="1"/>
</dbReference>
<dbReference type="PANTHER" id="PTHR30524">
    <property type="entry name" value="MANNITOL-1-PHOSPHATE 5-DEHYDROGENASE"/>
    <property type="match status" value="1"/>
</dbReference>
<dbReference type="GO" id="GO:0009026">
    <property type="term" value="F:tagaturonate reductase activity"/>
    <property type="evidence" value="ECO:0007669"/>
    <property type="project" value="TreeGrafter"/>
</dbReference>
<dbReference type="InterPro" id="IPR008927">
    <property type="entry name" value="6-PGluconate_DH-like_C_sf"/>
</dbReference>
<dbReference type="GO" id="GO:0005829">
    <property type="term" value="C:cytosol"/>
    <property type="evidence" value="ECO:0007669"/>
    <property type="project" value="TreeGrafter"/>
</dbReference>
<dbReference type="AlphaFoldDB" id="A0A928KPE7"/>
<dbReference type="SUPFAM" id="SSF51735">
    <property type="entry name" value="NAD(P)-binding Rossmann-fold domains"/>
    <property type="match status" value="1"/>
</dbReference>
<dbReference type="NCBIfam" id="NF002969">
    <property type="entry name" value="PRK03643.1"/>
    <property type="match status" value="1"/>
</dbReference>
<evidence type="ECO:0000313" key="7">
    <source>
        <dbReference type="Proteomes" id="UP000754750"/>
    </source>
</evidence>
<evidence type="ECO:0000256" key="2">
    <source>
        <dbReference type="ARBA" id="ARBA00023027"/>
    </source>
</evidence>
<dbReference type="InterPro" id="IPR013118">
    <property type="entry name" value="Mannitol_DH_C"/>
</dbReference>
<dbReference type="Proteomes" id="UP000754750">
    <property type="component" value="Unassembled WGS sequence"/>
</dbReference>